<keyword evidence="1" id="KW-0472">Membrane</keyword>
<keyword evidence="1" id="KW-0812">Transmembrane</keyword>
<organism evidence="2 3">
    <name type="scientific">Acinetobacter wuhouensis</name>
    <dbReference type="NCBI Taxonomy" id="1879050"/>
    <lineage>
        <taxon>Bacteria</taxon>
        <taxon>Pseudomonadati</taxon>
        <taxon>Pseudomonadota</taxon>
        <taxon>Gammaproteobacteria</taxon>
        <taxon>Moraxellales</taxon>
        <taxon>Moraxellaceae</taxon>
        <taxon>Acinetobacter</taxon>
    </lineage>
</organism>
<keyword evidence="1" id="KW-1133">Transmembrane helix</keyword>
<sequence length="146" mass="17142">MNKRYFILIPLFCIWLIASLVIAYQGQFYSEYLIEFLKKQPQNYPYPIFQVLTLSFIYGIWLLSYAFLFCSNWGVKHPYITYTLCSILPILLSSYGFFIAFVSALHVIAFILIGVATTLLHFLLLPVLIPVYRKYVYPNKVHLHLN</sequence>
<evidence type="ECO:0000313" key="2">
    <source>
        <dbReference type="EMBL" id="AYO55402.1"/>
    </source>
</evidence>
<feature type="transmembrane region" description="Helical" evidence="1">
    <location>
        <begin position="107"/>
        <end position="132"/>
    </location>
</feature>
<name>A0A3G2T5Y5_9GAMM</name>
<dbReference type="RefSeq" id="WP_087552340.1">
    <property type="nucleotide sequence ID" value="NZ_CP033133.1"/>
</dbReference>
<dbReference type="Proteomes" id="UP000279962">
    <property type="component" value="Chromosome"/>
</dbReference>
<evidence type="ECO:0000313" key="3">
    <source>
        <dbReference type="Proteomes" id="UP000279962"/>
    </source>
</evidence>
<dbReference type="AlphaFoldDB" id="A0A3G2T5Y5"/>
<accession>A0A3G2T5Y5</accession>
<feature type="transmembrane region" description="Helical" evidence="1">
    <location>
        <begin position="80"/>
        <end position="101"/>
    </location>
</feature>
<proteinExistence type="predicted"/>
<evidence type="ECO:0000256" key="1">
    <source>
        <dbReference type="SAM" id="Phobius"/>
    </source>
</evidence>
<feature type="transmembrane region" description="Helical" evidence="1">
    <location>
        <begin position="47"/>
        <end position="68"/>
    </location>
</feature>
<protein>
    <submittedName>
        <fullName evidence="2">Uncharacterized protein</fullName>
    </submittedName>
</protein>
<dbReference type="EMBL" id="CP033133">
    <property type="protein sequence ID" value="AYO55402.1"/>
    <property type="molecule type" value="Genomic_DNA"/>
</dbReference>
<gene>
    <name evidence="2" type="ORF">CDG68_17870</name>
</gene>
<reference evidence="2 3" key="1">
    <citation type="submission" date="2018-10" db="EMBL/GenBank/DDBJ databases">
        <title>The complete genome of Acinetobacter wuhouensis strain WCHAW010062.</title>
        <authorList>
            <person name="Hu Y."/>
            <person name="Long H."/>
            <person name="Feng Y."/>
            <person name="Zong Z."/>
        </authorList>
    </citation>
    <scope>NUCLEOTIDE SEQUENCE [LARGE SCALE GENOMIC DNA]</scope>
    <source>
        <strain evidence="2 3">WCHAW010062</strain>
    </source>
</reference>